<dbReference type="InterPro" id="IPR051658">
    <property type="entry name" value="UBLCP1"/>
</dbReference>
<dbReference type="InterPro" id="IPR004274">
    <property type="entry name" value="FCP1_dom"/>
</dbReference>
<evidence type="ECO:0000256" key="4">
    <source>
        <dbReference type="ARBA" id="ARBA00022723"/>
    </source>
</evidence>
<evidence type="ECO:0000256" key="7">
    <source>
        <dbReference type="ARBA" id="ARBA00022912"/>
    </source>
</evidence>
<evidence type="ECO:0000259" key="13">
    <source>
        <dbReference type="PROSITE" id="PS50969"/>
    </source>
</evidence>
<evidence type="ECO:0000259" key="12">
    <source>
        <dbReference type="PROSITE" id="PS50053"/>
    </source>
</evidence>
<dbReference type="AlphaFoldDB" id="A0A2P6TTY6"/>
<keyword evidence="15" id="KW-1185">Reference proteome</keyword>
<dbReference type="PANTHER" id="PTHR48493">
    <property type="entry name" value="UBIQUITIN-LIKE DOMAIN-CONTAINING CTD PHOSPHATASE 1"/>
    <property type="match status" value="1"/>
</dbReference>
<dbReference type="SMART" id="SM00213">
    <property type="entry name" value="UBQ"/>
    <property type="match status" value="1"/>
</dbReference>
<comment type="catalytic activity">
    <reaction evidence="11">
        <text>O-phospho-L-threonyl-[protein] + H2O = L-threonyl-[protein] + phosphate</text>
        <dbReference type="Rhea" id="RHEA:47004"/>
        <dbReference type="Rhea" id="RHEA-COMP:11060"/>
        <dbReference type="Rhea" id="RHEA-COMP:11605"/>
        <dbReference type="ChEBI" id="CHEBI:15377"/>
        <dbReference type="ChEBI" id="CHEBI:30013"/>
        <dbReference type="ChEBI" id="CHEBI:43474"/>
        <dbReference type="ChEBI" id="CHEBI:61977"/>
        <dbReference type="EC" id="3.1.3.16"/>
    </reaction>
</comment>
<dbReference type="Gene3D" id="3.10.20.90">
    <property type="entry name" value="Phosphatidylinositol 3-kinase Catalytic Subunit, Chain A, domain 1"/>
    <property type="match status" value="1"/>
</dbReference>
<evidence type="ECO:0000313" key="15">
    <source>
        <dbReference type="Proteomes" id="UP000239899"/>
    </source>
</evidence>
<dbReference type="InterPro" id="IPR029071">
    <property type="entry name" value="Ubiquitin-like_domsf"/>
</dbReference>
<dbReference type="GO" id="GO:0005634">
    <property type="term" value="C:nucleus"/>
    <property type="evidence" value="ECO:0007669"/>
    <property type="project" value="UniProtKB-SubCell"/>
</dbReference>
<sequence>MTEDAGGAADAATAAPTASAADTVELAVKWQKQDITIHVEPSESVQGIKRKLEAATSVSEKRMKLLGLKVRSGKPAADADVVADLMLKPGSKIMMMGTAEADIERLNKDAEVAPHVQDDFDIQEEGMAEMAELKDRPEVQEKLARRITSCNVKVLNPPRPGKKLLVADIDYTIFDLNSSAERPEELARPFLHEFFSAIYADYDIVIWSATSMKWVEVKMRELGVSTHPDYKLSFMLDHLAMITVQHPKYGLFDCKPLQFIWSKFPENYGPHNTIMLDDLRRNYVLNKQNGLVIRPFKKAHLTRTTDRELLYLSAYLTKIAALDSLEGLNHKHWESYAKAEIRQLCKQLEAQQAQQQAERQPGGSGAGGS</sequence>
<keyword evidence="7" id="KW-0904">Protein phosphatase</keyword>
<dbReference type="PROSITE" id="PS50969">
    <property type="entry name" value="FCP1"/>
    <property type="match status" value="1"/>
</dbReference>
<gene>
    <name evidence="14" type="ORF">C2E21_4048</name>
</gene>
<dbReference type="InterPro" id="IPR000626">
    <property type="entry name" value="Ubiquitin-like_dom"/>
</dbReference>
<dbReference type="GO" id="GO:0046872">
    <property type="term" value="F:metal ion binding"/>
    <property type="evidence" value="ECO:0007669"/>
    <property type="project" value="UniProtKB-KW"/>
</dbReference>
<keyword evidence="4" id="KW-0479">Metal-binding</keyword>
<protein>
    <recommendedName>
        <fullName evidence="3">protein-serine/threonine phosphatase</fullName>
        <ecNumber evidence="3">3.1.3.16</ecNumber>
    </recommendedName>
    <alternativeName>
        <fullName evidence="9">Nuclear proteasome inhibitor UBLCP1</fullName>
    </alternativeName>
</protein>
<dbReference type="Pfam" id="PF00240">
    <property type="entry name" value="ubiquitin"/>
    <property type="match status" value="1"/>
</dbReference>
<dbReference type="OrthoDB" id="1711508at2759"/>
<comment type="cofactor">
    <cofactor evidence="1">
        <name>Mg(2+)</name>
        <dbReference type="ChEBI" id="CHEBI:18420"/>
    </cofactor>
</comment>
<organism evidence="14 15">
    <name type="scientific">Chlorella sorokiniana</name>
    <name type="common">Freshwater green alga</name>
    <dbReference type="NCBI Taxonomy" id="3076"/>
    <lineage>
        <taxon>Eukaryota</taxon>
        <taxon>Viridiplantae</taxon>
        <taxon>Chlorophyta</taxon>
        <taxon>core chlorophytes</taxon>
        <taxon>Trebouxiophyceae</taxon>
        <taxon>Chlorellales</taxon>
        <taxon>Chlorellaceae</taxon>
        <taxon>Chlorella clade</taxon>
        <taxon>Chlorella</taxon>
    </lineage>
</organism>
<dbReference type="EMBL" id="LHPG02000007">
    <property type="protein sequence ID" value="PRW57513.1"/>
    <property type="molecule type" value="Genomic_DNA"/>
</dbReference>
<dbReference type="PANTHER" id="PTHR48493:SF1">
    <property type="entry name" value="UBIQUITIN-LIKE DOMAIN-CONTAINING CTD PHOSPHATASE 1"/>
    <property type="match status" value="1"/>
</dbReference>
<evidence type="ECO:0000256" key="1">
    <source>
        <dbReference type="ARBA" id="ARBA00001946"/>
    </source>
</evidence>
<accession>A0A2P6TTY6</accession>
<comment type="caution">
    <text evidence="14">The sequence shown here is derived from an EMBL/GenBank/DDBJ whole genome shotgun (WGS) entry which is preliminary data.</text>
</comment>
<keyword evidence="6" id="KW-0460">Magnesium</keyword>
<keyword evidence="5" id="KW-0378">Hydrolase</keyword>
<dbReference type="GO" id="GO:0090364">
    <property type="term" value="P:regulation of proteasome assembly"/>
    <property type="evidence" value="ECO:0007669"/>
    <property type="project" value="InterPro"/>
</dbReference>
<comment type="subcellular location">
    <subcellularLocation>
        <location evidence="2">Nucleus</location>
    </subcellularLocation>
</comment>
<keyword evidence="8" id="KW-0539">Nucleus</keyword>
<dbReference type="SUPFAM" id="SSF56784">
    <property type="entry name" value="HAD-like"/>
    <property type="match status" value="1"/>
</dbReference>
<proteinExistence type="predicted"/>
<evidence type="ECO:0000256" key="3">
    <source>
        <dbReference type="ARBA" id="ARBA00013081"/>
    </source>
</evidence>
<evidence type="ECO:0000256" key="5">
    <source>
        <dbReference type="ARBA" id="ARBA00022801"/>
    </source>
</evidence>
<evidence type="ECO:0000256" key="8">
    <source>
        <dbReference type="ARBA" id="ARBA00023242"/>
    </source>
</evidence>
<dbReference type="NCBIfam" id="TIGR02245">
    <property type="entry name" value="HAD_IIID1"/>
    <property type="match status" value="1"/>
</dbReference>
<evidence type="ECO:0000256" key="9">
    <source>
        <dbReference type="ARBA" id="ARBA00032039"/>
    </source>
</evidence>
<name>A0A2P6TTY6_CHLSO</name>
<evidence type="ECO:0000256" key="6">
    <source>
        <dbReference type="ARBA" id="ARBA00022842"/>
    </source>
</evidence>
<dbReference type="SMART" id="SM00577">
    <property type="entry name" value="CPDc"/>
    <property type="match status" value="1"/>
</dbReference>
<dbReference type="SUPFAM" id="SSF54236">
    <property type="entry name" value="Ubiquitin-like"/>
    <property type="match status" value="1"/>
</dbReference>
<dbReference type="PROSITE" id="PS50053">
    <property type="entry name" value="UBIQUITIN_2"/>
    <property type="match status" value="1"/>
</dbReference>
<evidence type="ECO:0000256" key="10">
    <source>
        <dbReference type="ARBA" id="ARBA00047761"/>
    </source>
</evidence>
<dbReference type="InterPro" id="IPR036412">
    <property type="entry name" value="HAD-like_sf"/>
</dbReference>
<feature type="domain" description="FCP1 homology" evidence="13">
    <location>
        <begin position="158"/>
        <end position="319"/>
    </location>
</feature>
<feature type="domain" description="Ubiquitin-like" evidence="12">
    <location>
        <begin position="24"/>
        <end position="96"/>
    </location>
</feature>
<dbReference type="GO" id="GO:0004722">
    <property type="term" value="F:protein serine/threonine phosphatase activity"/>
    <property type="evidence" value="ECO:0007669"/>
    <property type="project" value="UniProtKB-EC"/>
</dbReference>
<dbReference type="Pfam" id="PF03031">
    <property type="entry name" value="NIF"/>
    <property type="match status" value="1"/>
</dbReference>
<evidence type="ECO:0000256" key="2">
    <source>
        <dbReference type="ARBA" id="ARBA00004123"/>
    </source>
</evidence>
<dbReference type="EC" id="3.1.3.16" evidence="3"/>
<comment type="catalytic activity">
    <reaction evidence="10">
        <text>O-phospho-L-seryl-[protein] + H2O = L-seryl-[protein] + phosphate</text>
        <dbReference type="Rhea" id="RHEA:20629"/>
        <dbReference type="Rhea" id="RHEA-COMP:9863"/>
        <dbReference type="Rhea" id="RHEA-COMP:11604"/>
        <dbReference type="ChEBI" id="CHEBI:15377"/>
        <dbReference type="ChEBI" id="CHEBI:29999"/>
        <dbReference type="ChEBI" id="CHEBI:43474"/>
        <dbReference type="ChEBI" id="CHEBI:83421"/>
        <dbReference type="EC" id="3.1.3.16"/>
    </reaction>
</comment>
<dbReference type="Proteomes" id="UP000239899">
    <property type="component" value="Unassembled WGS sequence"/>
</dbReference>
<evidence type="ECO:0000313" key="14">
    <source>
        <dbReference type="EMBL" id="PRW57513.1"/>
    </source>
</evidence>
<dbReference type="InterPro" id="IPR011943">
    <property type="entry name" value="HAD-SF_hydro_IIID"/>
</dbReference>
<dbReference type="InterPro" id="IPR023214">
    <property type="entry name" value="HAD_sf"/>
</dbReference>
<dbReference type="Gene3D" id="3.40.50.1000">
    <property type="entry name" value="HAD superfamily/HAD-like"/>
    <property type="match status" value="1"/>
</dbReference>
<evidence type="ECO:0000256" key="11">
    <source>
        <dbReference type="ARBA" id="ARBA00048336"/>
    </source>
</evidence>
<reference evidence="14 15" key="1">
    <citation type="journal article" date="2018" name="Plant J.">
        <title>Genome sequences of Chlorella sorokiniana UTEX 1602 and Micractinium conductrix SAG 241.80: implications to maltose excretion by a green alga.</title>
        <authorList>
            <person name="Arriola M.B."/>
            <person name="Velmurugan N."/>
            <person name="Zhang Y."/>
            <person name="Plunkett M.H."/>
            <person name="Hondzo H."/>
            <person name="Barney B.M."/>
        </authorList>
    </citation>
    <scope>NUCLEOTIDE SEQUENCE [LARGE SCALE GENOMIC DNA]</scope>
    <source>
        <strain evidence="15">UTEX 1602</strain>
    </source>
</reference>